<dbReference type="STRING" id="1387353.BSF38_00595"/>
<dbReference type="EC" id="5.4.3.8" evidence="4"/>
<dbReference type="EMBL" id="CP019082">
    <property type="protein sequence ID" value="APW59181.1"/>
    <property type="molecule type" value="Genomic_DNA"/>
</dbReference>
<sequence length="440" mass="48061">MEFAQSKALFARNRRLIPGGVVSLNRLVDPEIAFVRGCGPRVWDADGNAYLDYHAGFAPYLLGHSHPEVQAAVVRSVEEGWTLMGSGTTPWEGRAAELLCESVASLDRVQLTTTGSEATYHALRLSRAHTGRDHIVVMQGGYNGWHDEVACNVMTPLEKLGPRSEGRENPFVPLSAGMPSNVASRVHVIEFNDLEAVEWCFRNYEVACLVTEPILQNIGIVKPRAGYLQGLRDLCDRYGVVLVFDEVKTGFRHALGGYQSLVGVRPDLSTFGKAIANGYPLGAIGGKAEIMDLFSHPDADRRVLIAGTFNGHPAPVAAAIATMEILKRDQAAIYPKLEALGARMQQGLEALFDRHGVTVTVARQGSAFCVYFMDHAPKNWHDLASNNDMARDVRYRKALIARGVYHFPLPTKQGSISTAHTEADIDATLEATDAVLRDGI</sequence>
<dbReference type="Gene3D" id="3.90.1150.10">
    <property type="entry name" value="Aspartate Aminotransferase, domain 1"/>
    <property type="match status" value="1"/>
</dbReference>
<accession>A0A1U7CJR9</accession>
<protein>
    <submittedName>
        <fullName evidence="4">Glutamate-1-semialdehyde 2,1-aminomutase</fullName>
        <ecNumber evidence="4">5.4.3.8</ecNumber>
    </submittedName>
</protein>
<organism evidence="4 5">
    <name type="scientific">Paludisphaera borealis</name>
    <dbReference type="NCBI Taxonomy" id="1387353"/>
    <lineage>
        <taxon>Bacteria</taxon>
        <taxon>Pseudomonadati</taxon>
        <taxon>Planctomycetota</taxon>
        <taxon>Planctomycetia</taxon>
        <taxon>Isosphaerales</taxon>
        <taxon>Isosphaeraceae</taxon>
        <taxon>Paludisphaera</taxon>
    </lineage>
</organism>
<dbReference type="AlphaFoldDB" id="A0A1U7CJR9"/>
<dbReference type="Pfam" id="PF00202">
    <property type="entry name" value="Aminotran_3"/>
    <property type="match status" value="1"/>
</dbReference>
<dbReference type="PANTHER" id="PTHR43713:SF3">
    <property type="entry name" value="GLUTAMATE-1-SEMIALDEHYDE 2,1-AMINOMUTASE 1, CHLOROPLASTIC-RELATED"/>
    <property type="match status" value="1"/>
</dbReference>
<evidence type="ECO:0000256" key="2">
    <source>
        <dbReference type="ARBA" id="ARBA00022898"/>
    </source>
</evidence>
<proteinExistence type="inferred from homology"/>
<dbReference type="Proteomes" id="UP000186309">
    <property type="component" value="Chromosome"/>
</dbReference>
<evidence type="ECO:0000256" key="3">
    <source>
        <dbReference type="RuleBase" id="RU003560"/>
    </source>
</evidence>
<dbReference type="GO" id="GO:0042286">
    <property type="term" value="F:glutamate-1-semialdehyde 2,1-aminomutase activity"/>
    <property type="evidence" value="ECO:0007669"/>
    <property type="project" value="UniProtKB-EC"/>
</dbReference>
<gene>
    <name evidence="4" type="primary">hemL_1</name>
    <name evidence="4" type="ORF">BSF38_00595</name>
</gene>
<keyword evidence="4" id="KW-0413">Isomerase</keyword>
<dbReference type="PANTHER" id="PTHR43713">
    <property type="entry name" value="GLUTAMATE-1-SEMIALDEHYDE 2,1-AMINOMUTASE"/>
    <property type="match status" value="1"/>
</dbReference>
<dbReference type="InterPro" id="IPR015424">
    <property type="entry name" value="PyrdxlP-dep_Trfase"/>
</dbReference>
<dbReference type="Gene3D" id="3.40.640.10">
    <property type="entry name" value="Type I PLP-dependent aspartate aminotransferase-like (Major domain)"/>
    <property type="match status" value="1"/>
</dbReference>
<dbReference type="InterPro" id="IPR015421">
    <property type="entry name" value="PyrdxlP-dep_Trfase_major"/>
</dbReference>
<keyword evidence="5" id="KW-1185">Reference proteome</keyword>
<name>A0A1U7CJR9_9BACT</name>
<keyword evidence="2 3" id="KW-0663">Pyridoxal phosphate</keyword>
<dbReference type="RefSeq" id="WP_076343393.1">
    <property type="nucleotide sequence ID" value="NZ_CP019082.1"/>
</dbReference>
<comment type="cofactor">
    <cofactor evidence="1">
        <name>pyridoxal 5'-phosphate</name>
        <dbReference type="ChEBI" id="CHEBI:597326"/>
    </cofactor>
</comment>
<reference evidence="5" key="1">
    <citation type="submission" date="2016-12" db="EMBL/GenBank/DDBJ databases">
        <title>Comparative genomics of four Isosphaeraceae planctomycetes: a common pool of plasmids and glycoside hydrolase genes.</title>
        <authorList>
            <person name="Ivanova A."/>
        </authorList>
    </citation>
    <scope>NUCLEOTIDE SEQUENCE [LARGE SCALE GENOMIC DNA]</scope>
    <source>
        <strain evidence="5">PX4</strain>
    </source>
</reference>
<evidence type="ECO:0000256" key="1">
    <source>
        <dbReference type="ARBA" id="ARBA00001933"/>
    </source>
</evidence>
<evidence type="ECO:0000313" key="4">
    <source>
        <dbReference type="EMBL" id="APW59181.1"/>
    </source>
</evidence>
<dbReference type="PROSITE" id="PS00600">
    <property type="entry name" value="AA_TRANSFER_CLASS_3"/>
    <property type="match status" value="1"/>
</dbReference>
<evidence type="ECO:0000313" key="5">
    <source>
        <dbReference type="Proteomes" id="UP000186309"/>
    </source>
</evidence>
<dbReference type="OrthoDB" id="9807885at2"/>
<dbReference type="InterPro" id="IPR005814">
    <property type="entry name" value="Aminotrans_3"/>
</dbReference>
<comment type="similarity">
    <text evidence="3">Belongs to the class-III pyridoxal-phosphate-dependent aminotransferase family.</text>
</comment>
<dbReference type="InterPro" id="IPR015422">
    <property type="entry name" value="PyrdxlP-dep_Trfase_small"/>
</dbReference>
<dbReference type="KEGG" id="pbor:BSF38_00595"/>
<dbReference type="GO" id="GO:0030170">
    <property type="term" value="F:pyridoxal phosphate binding"/>
    <property type="evidence" value="ECO:0007669"/>
    <property type="project" value="InterPro"/>
</dbReference>
<dbReference type="CDD" id="cd00610">
    <property type="entry name" value="OAT_like"/>
    <property type="match status" value="1"/>
</dbReference>
<dbReference type="SUPFAM" id="SSF53383">
    <property type="entry name" value="PLP-dependent transferases"/>
    <property type="match status" value="1"/>
</dbReference>
<dbReference type="InterPro" id="IPR049704">
    <property type="entry name" value="Aminotrans_3_PPA_site"/>
</dbReference>
<dbReference type="GO" id="GO:0008483">
    <property type="term" value="F:transaminase activity"/>
    <property type="evidence" value="ECO:0007669"/>
    <property type="project" value="InterPro"/>
</dbReference>